<dbReference type="RefSeq" id="WP_183213846.1">
    <property type="nucleotide sequence ID" value="NZ_JACHOR010000004.1"/>
</dbReference>
<keyword evidence="5" id="KW-1185">Reference proteome</keyword>
<keyword evidence="1" id="KW-1133">Transmembrane helix</keyword>
<dbReference type="Proteomes" id="UP000545037">
    <property type="component" value="Unassembled WGS sequence"/>
</dbReference>
<sequence>MKSLLPALALASAFIAGDAAAQATTYTFLGQPYDTVKNSNRCTVGECAIYSKAMRPKISLTFSAPLPANLMPGDHRWRVIGFSVDDGIRSASSYTRTAALQTVNVATNGAGVPVEYDIQVQRLPGPPYLDGKPGGPDSRFSYVYATDFAMQALTNGACMRWAGNASQPQYCAEGIGDEGVSSASVAGSPTVTRAAAIASIPTLSEWALIVFGMILTGSAAVYVQRQRTE</sequence>
<evidence type="ECO:0000256" key="2">
    <source>
        <dbReference type="SAM" id="SignalP"/>
    </source>
</evidence>
<dbReference type="EMBL" id="JACHOR010000004">
    <property type="protein sequence ID" value="MBB5746882.1"/>
    <property type="molecule type" value="Genomic_DNA"/>
</dbReference>
<dbReference type="AlphaFoldDB" id="A0A7W9CKI5"/>
<gene>
    <name evidence="4" type="ORF">GGR13_002489</name>
</gene>
<keyword evidence="1" id="KW-0812">Transmembrane</keyword>
<accession>A0A7W9CKI5</accession>
<feature type="domain" description="IPTL-CTERM protein sorting" evidence="3">
    <location>
        <begin position="198"/>
        <end position="225"/>
    </location>
</feature>
<feature type="signal peptide" evidence="2">
    <location>
        <begin position="1"/>
        <end position="21"/>
    </location>
</feature>
<evidence type="ECO:0000313" key="5">
    <source>
        <dbReference type="Proteomes" id="UP000545037"/>
    </source>
</evidence>
<feature type="transmembrane region" description="Helical" evidence="1">
    <location>
        <begin position="206"/>
        <end position="223"/>
    </location>
</feature>
<name>A0A7W9CKI5_9CAUL</name>
<feature type="chain" id="PRO_5031212638" description="IPTL-CTERM protein sorting domain-containing protein" evidence="2">
    <location>
        <begin position="22"/>
        <end position="229"/>
    </location>
</feature>
<evidence type="ECO:0000256" key="1">
    <source>
        <dbReference type="SAM" id="Phobius"/>
    </source>
</evidence>
<evidence type="ECO:0000313" key="4">
    <source>
        <dbReference type="EMBL" id="MBB5746882.1"/>
    </source>
</evidence>
<organism evidence="4 5">
    <name type="scientific">Brevundimonas variabilis</name>
    <dbReference type="NCBI Taxonomy" id="74312"/>
    <lineage>
        <taxon>Bacteria</taxon>
        <taxon>Pseudomonadati</taxon>
        <taxon>Pseudomonadota</taxon>
        <taxon>Alphaproteobacteria</taxon>
        <taxon>Caulobacterales</taxon>
        <taxon>Caulobacteraceae</taxon>
        <taxon>Brevundimonas</taxon>
    </lineage>
</organism>
<reference evidence="4 5" key="1">
    <citation type="submission" date="2020-08" db="EMBL/GenBank/DDBJ databases">
        <title>Genomic Encyclopedia of Type Strains, Phase IV (KMG-IV): sequencing the most valuable type-strain genomes for metagenomic binning, comparative biology and taxonomic classification.</title>
        <authorList>
            <person name="Goeker M."/>
        </authorList>
    </citation>
    <scope>NUCLEOTIDE SEQUENCE [LARGE SCALE GENOMIC DNA]</scope>
    <source>
        <strain evidence="4 5">DSM 4737</strain>
    </source>
</reference>
<keyword evidence="1" id="KW-0472">Membrane</keyword>
<comment type="caution">
    <text evidence="4">The sequence shown here is derived from an EMBL/GenBank/DDBJ whole genome shotgun (WGS) entry which is preliminary data.</text>
</comment>
<keyword evidence="2" id="KW-0732">Signal</keyword>
<protein>
    <recommendedName>
        <fullName evidence="3">IPTL-CTERM protein sorting domain-containing protein</fullName>
    </recommendedName>
</protein>
<evidence type="ECO:0000259" key="3">
    <source>
        <dbReference type="Pfam" id="PF18203"/>
    </source>
</evidence>
<dbReference type="InterPro" id="IPR026442">
    <property type="entry name" value="IPTL_CTERM"/>
</dbReference>
<proteinExistence type="predicted"/>
<dbReference type="Pfam" id="PF18203">
    <property type="entry name" value="IPTL-CTERM"/>
    <property type="match status" value="1"/>
</dbReference>